<evidence type="ECO:0000313" key="2">
    <source>
        <dbReference type="Proteomes" id="UP001281761"/>
    </source>
</evidence>
<dbReference type="EMBL" id="JARBJD010000153">
    <property type="protein sequence ID" value="KAK2949631.1"/>
    <property type="molecule type" value="Genomic_DNA"/>
</dbReference>
<gene>
    <name evidence="1" type="ORF">BLNAU_15491</name>
</gene>
<dbReference type="Proteomes" id="UP001281761">
    <property type="component" value="Unassembled WGS sequence"/>
</dbReference>
<proteinExistence type="predicted"/>
<reference evidence="1 2" key="1">
    <citation type="journal article" date="2022" name="bioRxiv">
        <title>Genomics of Preaxostyla Flagellates Illuminates Evolutionary Transitions and the Path Towards Mitochondrial Loss.</title>
        <authorList>
            <person name="Novak L.V.F."/>
            <person name="Treitli S.C."/>
            <person name="Pyrih J."/>
            <person name="Halakuc P."/>
            <person name="Pipaliya S.V."/>
            <person name="Vacek V."/>
            <person name="Brzon O."/>
            <person name="Soukal P."/>
            <person name="Eme L."/>
            <person name="Dacks J.B."/>
            <person name="Karnkowska A."/>
            <person name="Elias M."/>
            <person name="Hampl V."/>
        </authorList>
    </citation>
    <scope>NUCLEOTIDE SEQUENCE [LARGE SCALE GENOMIC DNA]</scope>
    <source>
        <strain evidence="1">NAU3</strain>
        <tissue evidence="1">Gut</tissue>
    </source>
</reference>
<accession>A0ABQ9XH56</accession>
<keyword evidence="2" id="KW-1185">Reference proteome</keyword>
<evidence type="ECO:0000313" key="1">
    <source>
        <dbReference type="EMBL" id="KAK2949631.1"/>
    </source>
</evidence>
<sequence>MMREERAQYCTGTHSVMTKRHHAIKALLAHTCRQIPSVMVETEATMGRDEDTEERNTSQTIADITLTMTTSLSHPFITKVFEKTGEGTQMICLGVDIIISQDFSSRTPITLENTNPTKRVEQGENQKKRVYKKHGQTRTIIRIAFSDNGHMGPNTLYFLDLLKVMARDSGVPNPVPPFLATTSVILEHARSFAEEEYLDLLHKLDKIQESTLDQNRTITLT</sequence>
<comment type="caution">
    <text evidence="1">The sequence shown here is derived from an EMBL/GenBank/DDBJ whole genome shotgun (WGS) entry which is preliminary data.</text>
</comment>
<organism evidence="1 2">
    <name type="scientific">Blattamonas nauphoetae</name>
    <dbReference type="NCBI Taxonomy" id="2049346"/>
    <lineage>
        <taxon>Eukaryota</taxon>
        <taxon>Metamonada</taxon>
        <taxon>Preaxostyla</taxon>
        <taxon>Oxymonadida</taxon>
        <taxon>Blattamonas</taxon>
    </lineage>
</organism>
<protein>
    <submittedName>
        <fullName evidence="1">Uncharacterized protein</fullName>
    </submittedName>
</protein>
<name>A0ABQ9XH56_9EUKA</name>